<organism evidence="2">
    <name type="scientific">uncultured bacterium fosmid pJB18D1_contig I</name>
    <dbReference type="NCBI Taxonomy" id="1478057"/>
    <lineage>
        <taxon>Bacteria</taxon>
        <taxon>environmental samples</taxon>
    </lineage>
</organism>
<sequence length="313" mass="35011">MLNEKSKGSKVFPLGGFVDDHLAVTLGLPSTEVPLACLAVFPEYSEMAFNSVDDGVGESAYSNRAEMDLTLGVAADVSAAYDAAARFPSRFMRQNRGECIDDLSKCIRVRRLATQALPGDEFPLTPVKYSNERYFDDLKNSEEAGQVVQKMKPFIRKGMDLDDFSSMLRWLELGHINLFGAGLLKIWVVIFDVMFVYPGVYRYIPVRKAIYMQSGQVVPRKFWKCHGVPAQAENCAYAVLLTADLDEACNLLGERAYRLLNMNAGYIAESLRLSGIVLRKTARSEHFYYQDEIRNICGIPESESVLAEILVGK</sequence>
<dbReference type="InterPro" id="IPR000415">
    <property type="entry name" value="Nitroreductase-like"/>
</dbReference>
<evidence type="ECO:0000313" key="2">
    <source>
        <dbReference type="EMBL" id="AIF26422.1"/>
    </source>
</evidence>
<proteinExistence type="predicted"/>
<name>A0A0H3UAB7_9BACT</name>
<protein>
    <recommendedName>
        <fullName evidence="3">Nitroreductase domain-containing protein</fullName>
    </recommendedName>
</protein>
<keyword evidence="1" id="KW-1133">Transmembrane helix</keyword>
<feature type="transmembrane region" description="Helical" evidence="1">
    <location>
        <begin position="176"/>
        <end position="197"/>
    </location>
</feature>
<accession>A0A0H3UAB7</accession>
<reference evidence="2" key="1">
    <citation type="submission" date="2013-08" db="EMBL/GenBank/DDBJ databases">
        <title>Comparison of modified E. coli strains.</title>
        <authorList>
            <person name="Juergensen J."/>
            <person name="Bonge A."/>
            <person name="Streit W.R."/>
        </authorList>
    </citation>
    <scope>NUCLEOTIDE SEQUENCE</scope>
</reference>
<dbReference type="EMBL" id="KF540231">
    <property type="protein sequence ID" value="AIF26422.1"/>
    <property type="molecule type" value="Genomic_DNA"/>
</dbReference>
<keyword evidence="1" id="KW-0812">Transmembrane</keyword>
<evidence type="ECO:0000256" key="1">
    <source>
        <dbReference type="SAM" id="Phobius"/>
    </source>
</evidence>
<dbReference type="AlphaFoldDB" id="A0A0H3UAB7"/>
<dbReference type="GO" id="GO:0016491">
    <property type="term" value="F:oxidoreductase activity"/>
    <property type="evidence" value="ECO:0007669"/>
    <property type="project" value="InterPro"/>
</dbReference>
<evidence type="ECO:0008006" key="3">
    <source>
        <dbReference type="Google" id="ProtNLM"/>
    </source>
</evidence>
<keyword evidence="1" id="KW-0472">Membrane</keyword>
<dbReference type="Gene3D" id="3.40.109.10">
    <property type="entry name" value="NADH Oxidase"/>
    <property type="match status" value="2"/>
</dbReference>